<evidence type="ECO:0000256" key="8">
    <source>
        <dbReference type="ARBA" id="ARBA00034120"/>
    </source>
</evidence>
<evidence type="ECO:0000256" key="3">
    <source>
        <dbReference type="ARBA" id="ARBA00022695"/>
    </source>
</evidence>
<dbReference type="PRINTS" id="PR00866">
    <property type="entry name" value="RNADNAPOLMS"/>
</dbReference>
<dbReference type="CDD" id="cd03487">
    <property type="entry name" value="RT_Bac_retron_II"/>
    <property type="match status" value="1"/>
</dbReference>
<dbReference type="PROSITE" id="PS50878">
    <property type="entry name" value="RT_POL"/>
    <property type="match status" value="1"/>
</dbReference>
<protein>
    <recommendedName>
        <fullName evidence="1">RNA-directed DNA polymerase</fullName>
        <ecNumber evidence="1">2.7.7.49</ecNumber>
    </recommendedName>
</protein>
<dbReference type="Proteomes" id="UP000029413">
    <property type="component" value="Chromosome 1"/>
</dbReference>
<keyword evidence="4" id="KW-0479">Metal-binding</keyword>
<gene>
    <name evidence="11" type="ORF">DM39_740</name>
</gene>
<dbReference type="AlphaFoldDB" id="A0AAN0RSM8"/>
<comment type="similarity">
    <text evidence="8">Belongs to the bacterial reverse transcriptase family.</text>
</comment>
<feature type="domain" description="Reverse transcriptase" evidence="10">
    <location>
        <begin position="20"/>
        <end position="243"/>
    </location>
</feature>
<dbReference type="InterPro" id="IPR043502">
    <property type="entry name" value="DNA/RNA_pol_sf"/>
</dbReference>
<organism evidence="11 12">
    <name type="scientific">Burkholderia cenocepacia</name>
    <dbReference type="NCBI Taxonomy" id="95486"/>
    <lineage>
        <taxon>Bacteria</taxon>
        <taxon>Pseudomonadati</taxon>
        <taxon>Pseudomonadota</taxon>
        <taxon>Betaproteobacteria</taxon>
        <taxon>Burkholderiales</taxon>
        <taxon>Burkholderiaceae</taxon>
        <taxon>Burkholderia</taxon>
        <taxon>Burkholderia cepacia complex</taxon>
    </lineage>
</organism>
<dbReference type="PANTHER" id="PTHR34047:SF7">
    <property type="entry name" value="RNA-DIRECTED DNA POLYMERASE"/>
    <property type="match status" value="1"/>
</dbReference>
<sequence length="317" mass="35838">MNIISTPLFSRVLENSPFSERELLMLVLTAPERYKDHYIEKRHGRGKRLISQPTAEIKYLQRLIVARELSELPIHPAATAYRVGCSIKDHALLHASNRYLLKLDFTDFFHSIKQDAVLSCLSRDTSYSVNEQWMLVQLLCHRPRGAGDLQLSIGAPSSPFMSNYVMHEFDNKVDRMCRASGAVYSRYADDMAISSSLPRVLDAVEHQIRALLLEMKSPKLRLNESKTVNVSKKNRRTLVGLTLSNEGSVSIGRDEKRRLRAMMHALTEGRLDVTSVSLLRGKLAFAQSIDSVFVSQLCRRHGFSSVKDIRPPISSIG</sequence>
<dbReference type="SUPFAM" id="SSF56672">
    <property type="entry name" value="DNA/RNA polymerases"/>
    <property type="match status" value="1"/>
</dbReference>
<dbReference type="GO" id="GO:0046872">
    <property type="term" value="F:metal ion binding"/>
    <property type="evidence" value="ECO:0007669"/>
    <property type="project" value="UniProtKB-KW"/>
</dbReference>
<reference evidence="11 12" key="1">
    <citation type="submission" date="2014-05" db="EMBL/GenBank/DDBJ databases">
        <authorList>
            <person name="Bishop-Lilly K.A."/>
            <person name="Broomall S.M."/>
            <person name="Chain P.S."/>
            <person name="Chertkov O."/>
            <person name="Coyne S.R."/>
            <person name="Daligault H.E."/>
            <person name="Davenport K.W."/>
            <person name="Erkkila T."/>
            <person name="Frey K.G."/>
            <person name="Gibbons H.S."/>
            <person name="Gu W."/>
            <person name="Jaissle J."/>
            <person name="Johnson S.L."/>
            <person name="Koroleva G.I."/>
            <person name="Ladner J.T."/>
            <person name="Lo C.-C."/>
            <person name="Minogue T.D."/>
            <person name="Munk C."/>
            <person name="Palacios G.F."/>
            <person name="Redden C.L."/>
            <person name="Rosenzweig C.N."/>
            <person name="Scholz M.B."/>
            <person name="Teshima H."/>
            <person name="Xu Y."/>
        </authorList>
    </citation>
    <scope>NUCLEOTIDE SEQUENCE [LARGE SCALE GENOMIC DNA]</scope>
    <source>
        <strain evidence="11 12">DDS 22E-1</strain>
    </source>
</reference>
<comment type="catalytic activity">
    <reaction evidence="9">
        <text>DNA(n) + a 2'-deoxyribonucleoside 5'-triphosphate = DNA(n+1) + diphosphate</text>
        <dbReference type="Rhea" id="RHEA:22508"/>
        <dbReference type="Rhea" id="RHEA-COMP:17339"/>
        <dbReference type="Rhea" id="RHEA-COMP:17340"/>
        <dbReference type="ChEBI" id="CHEBI:33019"/>
        <dbReference type="ChEBI" id="CHEBI:61560"/>
        <dbReference type="ChEBI" id="CHEBI:173112"/>
        <dbReference type="EC" id="2.7.7.49"/>
    </reaction>
</comment>
<dbReference type="GO" id="GO:0003964">
    <property type="term" value="F:RNA-directed DNA polymerase activity"/>
    <property type="evidence" value="ECO:0007669"/>
    <property type="project" value="UniProtKB-KW"/>
</dbReference>
<dbReference type="EMBL" id="CP007783">
    <property type="protein sequence ID" value="AIO33207.1"/>
    <property type="molecule type" value="Genomic_DNA"/>
</dbReference>
<dbReference type="GO" id="GO:0003723">
    <property type="term" value="F:RNA binding"/>
    <property type="evidence" value="ECO:0007669"/>
    <property type="project" value="InterPro"/>
</dbReference>
<dbReference type="InterPro" id="IPR000477">
    <property type="entry name" value="RT_dom"/>
</dbReference>
<keyword evidence="12" id="KW-1185">Reference proteome</keyword>
<evidence type="ECO:0000256" key="4">
    <source>
        <dbReference type="ARBA" id="ARBA00022723"/>
    </source>
</evidence>
<dbReference type="NCBIfam" id="NF038233">
    <property type="entry name" value="retron_St85_RT"/>
    <property type="match status" value="1"/>
</dbReference>
<dbReference type="Pfam" id="PF00078">
    <property type="entry name" value="RVT_1"/>
    <property type="match status" value="1"/>
</dbReference>
<evidence type="ECO:0000313" key="11">
    <source>
        <dbReference type="EMBL" id="AIO33207.1"/>
    </source>
</evidence>
<evidence type="ECO:0000313" key="12">
    <source>
        <dbReference type="Proteomes" id="UP000029413"/>
    </source>
</evidence>
<dbReference type="EC" id="2.7.7.49" evidence="1"/>
<evidence type="ECO:0000259" key="10">
    <source>
        <dbReference type="PROSITE" id="PS50878"/>
    </source>
</evidence>
<evidence type="ECO:0000256" key="2">
    <source>
        <dbReference type="ARBA" id="ARBA00022679"/>
    </source>
</evidence>
<dbReference type="PANTHER" id="PTHR34047">
    <property type="entry name" value="NUCLEAR INTRON MATURASE 1, MITOCHONDRIAL-RELATED"/>
    <property type="match status" value="1"/>
</dbReference>
<keyword evidence="7" id="KW-0051">Antiviral defense</keyword>
<name>A0AAN0RSM8_9BURK</name>
<evidence type="ECO:0000256" key="1">
    <source>
        <dbReference type="ARBA" id="ARBA00012493"/>
    </source>
</evidence>
<dbReference type="KEGG" id="bcen:DM39_740"/>
<evidence type="ECO:0000256" key="9">
    <source>
        <dbReference type="ARBA" id="ARBA00048173"/>
    </source>
</evidence>
<keyword evidence="2" id="KW-0808">Transferase</keyword>
<evidence type="ECO:0000256" key="5">
    <source>
        <dbReference type="ARBA" id="ARBA00022842"/>
    </source>
</evidence>
<evidence type="ECO:0000256" key="7">
    <source>
        <dbReference type="ARBA" id="ARBA00023118"/>
    </source>
</evidence>
<dbReference type="GO" id="GO:0051607">
    <property type="term" value="P:defense response to virus"/>
    <property type="evidence" value="ECO:0007669"/>
    <property type="project" value="UniProtKB-KW"/>
</dbReference>
<proteinExistence type="inferred from homology"/>
<evidence type="ECO:0000256" key="6">
    <source>
        <dbReference type="ARBA" id="ARBA00022918"/>
    </source>
</evidence>
<dbReference type="InterPro" id="IPR000123">
    <property type="entry name" value="Reverse_transcriptase_msDNA"/>
</dbReference>
<dbReference type="InterPro" id="IPR051083">
    <property type="entry name" value="GrpII_Intron_Splice-Mob/Def"/>
</dbReference>
<keyword evidence="3" id="KW-0548">Nucleotidyltransferase</keyword>
<accession>A0AAN0RSM8</accession>
<keyword evidence="5" id="KW-0460">Magnesium</keyword>
<keyword evidence="6 11" id="KW-0695">RNA-directed DNA polymerase</keyword>